<dbReference type="InterPro" id="IPR050117">
    <property type="entry name" value="MAPK"/>
</dbReference>
<dbReference type="PANTHER" id="PTHR24055">
    <property type="entry name" value="MITOGEN-ACTIVATED PROTEIN KINASE"/>
    <property type="match status" value="1"/>
</dbReference>
<dbReference type="InterPro" id="IPR000719">
    <property type="entry name" value="Prot_kinase_dom"/>
</dbReference>
<dbReference type="OrthoDB" id="192887at2759"/>
<dbReference type="PROSITE" id="PS50011">
    <property type="entry name" value="PROTEIN_KINASE_DOM"/>
    <property type="match status" value="1"/>
</dbReference>
<dbReference type="Proteomes" id="UP000002630">
    <property type="component" value="Linkage Group LG02"/>
</dbReference>
<evidence type="ECO:0000256" key="3">
    <source>
        <dbReference type="ARBA" id="ARBA00022741"/>
    </source>
</evidence>
<name>D8LJW5_ECTSI</name>
<evidence type="ECO:0000256" key="6">
    <source>
        <dbReference type="SAM" id="MobiDB-lite"/>
    </source>
</evidence>
<evidence type="ECO:0000313" key="8">
    <source>
        <dbReference type="EMBL" id="CBN76016.1"/>
    </source>
</evidence>
<proteinExistence type="predicted"/>
<dbReference type="EMBL" id="FN649727">
    <property type="protein sequence ID" value="CBN76016.1"/>
    <property type="molecule type" value="Genomic_DNA"/>
</dbReference>
<dbReference type="SUPFAM" id="SSF56112">
    <property type="entry name" value="Protein kinase-like (PK-like)"/>
    <property type="match status" value="1"/>
</dbReference>
<dbReference type="STRING" id="2880.D8LJW5"/>
<dbReference type="eggNOG" id="KOG0660">
    <property type="taxonomic scope" value="Eukaryota"/>
</dbReference>
<feature type="region of interest" description="Disordered" evidence="6">
    <location>
        <begin position="197"/>
        <end position="223"/>
    </location>
</feature>
<evidence type="ECO:0000256" key="4">
    <source>
        <dbReference type="ARBA" id="ARBA00022777"/>
    </source>
</evidence>
<dbReference type="GO" id="GO:0005524">
    <property type="term" value="F:ATP binding"/>
    <property type="evidence" value="ECO:0007669"/>
    <property type="project" value="UniProtKB-KW"/>
</dbReference>
<keyword evidence="4" id="KW-0418">Kinase</keyword>
<organism evidence="8 9">
    <name type="scientific">Ectocarpus siliculosus</name>
    <name type="common">Brown alga</name>
    <name type="synonym">Conferva siliculosa</name>
    <dbReference type="NCBI Taxonomy" id="2880"/>
    <lineage>
        <taxon>Eukaryota</taxon>
        <taxon>Sar</taxon>
        <taxon>Stramenopiles</taxon>
        <taxon>Ochrophyta</taxon>
        <taxon>PX clade</taxon>
        <taxon>Phaeophyceae</taxon>
        <taxon>Ectocarpales</taxon>
        <taxon>Ectocarpaceae</taxon>
        <taxon>Ectocarpus</taxon>
    </lineage>
</organism>
<keyword evidence="9" id="KW-1185">Reference proteome</keyword>
<keyword evidence="1" id="KW-0723">Serine/threonine-protein kinase</keyword>
<dbReference type="Gene3D" id="1.10.510.10">
    <property type="entry name" value="Transferase(Phosphotransferase) domain 1"/>
    <property type="match status" value="1"/>
</dbReference>
<evidence type="ECO:0000256" key="1">
    <source>
        <dbReference type="ARBA" id="ARBA00022527"/>
    </source>
</evidence>
<feature type="domain" description="Protein kinase" evidence="7">
    <location>
        <begin position="1"/>
        <end position="149"/>
    </location>
</feature>
<keyword evidence="5" id="KW-0067">ATP-binding</keyword>
<protein>
    <recommendedName>
        <fullName evidence="7">Protein kinase domain-containing protein</fullName>
    </recommendedName>
</protein>
<dbReference type="InParanoid" id="D8LJW5"/>
<evidence type="ECO:0000313" key="9">
    <source>
        <dbReference type="Proteomes" id="UP000002630"/>
    </source>
</evidence>
<dbReference type="GO" id="GO:0004674">
    <property type="term" value="F:protein serine/threonine kinase activity"/>
    <property type="evidence" value="ECO:0007669"/>
    <property type="project" value="UniProtKB-KW"/>
</dbReference>
<gene>
    <name evidence="8" type="ORF">Esi_0277_0028</name>
</gene>
<dbReference type="FunFam" id="1.10.510.10:FF:000624">
    <property type="entry name" value="Mitogen-activated protein kinase"/>
    <property type="match status" value="1"/>
</dbReference>
<dbReference type="Pfam" id="PF00069">
    <property type="entry name" value="Pkinase"/>
    <property type="match status" value="1"/>
</dbReference>
<evidence type="ECO:0000256" key="5">
    <source>
        <dbReference type="ARBA" id="ARBA00022840"/>
    </source>
</evidence>
<dbReference type="OMA" id="PSHELPF"/>
<dbReference type="InterPro" id="IPR011009">
    <property type="entry name" value="Kinase-like_dom_sf"/>
</dbReference>
<dbReference type="SMART" id="SM00220">
    <property type="entry name" value="S_TKc"/>
    <property type="match status" value="1"/>
</dbReference>
<keyword evidence="2" id="KW-0808">Transferase</keyword>
<evidence type="ECO:0000259" key="7">
    <source>
        <dbReference type="PROSITE" id="PS50011"/>
    </source>
</evidence>
<evidence type="ECO:0000256" key="2">
    <source>
        <dbReference type="ARBA" id="ARBA00022679"/>
    </source>
</evidence>
<dbReference type="AlphaFoldDB" id="D8LJW5"/>
<dbReference type="EMBL" id="FN648461">
    <property type="protein sequence ID" value="CBN76016.1"/>
    <property type="molecule type" value="Genomic_DNA"/>
</dbReference>
<sequence>MCDFGLCRNIAETAGPQPHLTDYVATRWYRAPEILLGSPRYTKGVDMWAVGCILGEMLSGRPTFPGTSTMNQLEKIMESTGRPSPEDVQSIKSPFAGTMLESIPPTRQISLNEVFSSASAQALDLMSQCLQFNPDKGVRAADALKHPYVAEFHNPDDEPDYPHGAIQITIDKGVVDDNTKLSAADYREMLYKDINNRRKEARRAEQARQSSGRATAPVNEKTA</sequence>
<accession>D8LJW5</accession>
<feature type="compositionally biased region" description="Basic and acidic residues" evidence="6">
    <location>
        <begin position="197"/>
        <end position="206"/>
    </location>
</feature>
<reference evidence="8 9" key="1">
    <citation type="journal article" date="2010" name="Nature">
        <title>The Ectocarpus genome and the independent evolution of multicellularity in brown algae.</title>
        <authorList>
            <person name="Cock J.M."/>
            <person name="Sterck L."/>
            <person name="Rouze P."/>
            <person name="Scornet D."/>
            <person name="Allen A.E."/>
            <person name="Amoutzias G."/>
            <person name="Anthouard V."/>
            <person name="Artiguenave F."/>
            <person name="Aury J.M."/>
            <person name="Badger J.H."/>
            <person name="Beszteri B."/>
            <person name="Billiau K."/>
            <person name="Bonnet E."/>
            <person name="Bothwell J.H."/>
            <person name="Bowler C."/>
            <person name="Boyen C."/>
            <person name="Brownlee C."/>
            <person name="Carrano C.J."/>
            <person name="Charrier B."/>
            <person name="Cho G.Y."/>
            <person name="Coelho S.M."/>
            <person name="Collen J."/>
            <person name="Corre E."/>
            <person name="Da Silva C."/>
            <person name="Delage L."/>
            <person name="Delaroque N."/>
            <person name="Dittami S.M."/>
            <person name="Doulbeau S."/>
            <person name="Elias M."/>
            <person name="Farnham G."/>
            <person name="Gachon C.M."/>
            <person name="Gschloessl B."/>
            <person name="Heesch S."/>
            <person name="Jabbari K."/>
            <person name="Jubin C."/>
            <person name="Kawai H."/>
            <person name="Kimura K."/>
            <person name="Kloareg B."/>
            <person name="Kupper F.C."/>
            <person name="Lang D."/>
            <person name="Le Bail A."/>
            <person name="Leblanc C."/>
            <person name="Lerouge P."/>
            <person name="Lohr M."/>
            <person name="Lopez P.J."/>
            <person name="Martens C."/>
            <person name="Maumus F."/>
            <person name="Michel G."/>
            <person name="Miranda-Saavedra D."/>
            <person name="Morales J."/>
            <person name="Moreau H."/>
            <person name="Motomura T."/>
            <person name="Nagasato C."/>
            <person name="Napoli C.A."/>
            <person name="Nelson D.R."/>
            <person name="Nyvall-Collen P."/>
            <person name="Peters A.F."/>
            <person name="Pommier C."/>
            <person name="Potin P."/>
            <person name="Poulain J."/>
            <person name="Quesneville H."/>
            <person name="Read B."/>
            <person name="Rensing S.A."/>
            <person name="Ritter A."/>
            <person name="Rousvoal S."/>
            <person name="Samanta M."/>
            <person name="Samson G."/>
            <person name="Schroeder D.C."/>
            <person name="Segurens B."/>
            <person name="Strittmatter M."/>
            <person name="Tonon T."/>
            <person name="Tregear J.W."/>
            <person name="Valentin K."/>
            <person name="von Dassow P."/>
            <person name="Yamagishi T."/>
            <person name="Van de Peer Y."/>
            <person name="Wincker P."/>
        </authorList>
    </citation>
    <scope>NUCLEOTIDE SEQUENCE [LARGE SCALE GENOMIC DNA]</scope>
    <source>
        <strain evidence="9">Ec32 / CCAP1310/4</strain>
    </source>
</reference>
<keyword evidence="3" id="KW-0547">Nucleotide-binding</keyword>